<dbReference type="GO" id="GO:0046872">
    <property type="term" value="F:metal ion binding"/>
    <property type="evidence" value="ECO:0007669"/>
    <property type="project" value="UniProtKB-KW"/>
</dbReference>
<dbReference type="GO" id="GO:0035599">
    <property type="term" value="F:aspartic acid methylthiotransferase activity"/>
    <property type="evidence" value="ECO:0007669"/>
    <property type="project" value="TreeGrafter"/>
</dbReference>
<dbReference type="Gene3D" id="2.40.50.140">
    <property type="entry name" value="Nucleic acid-binding proteins"/>
    <property type="match status" value="1"/>
</dbReference>
<feature type="domain" description="MTTase N-terminal" evidence="9">
    <location>
        <begin position="19"/>
        <end position="133"/>
    </location>
</feature>
<evidence type="ECO:0000256" key="1">
    <source>
        <dbReference type="ARBA" id="ARBA00022485"/>
    </source>
</evidence>
<dbReference type="HAMAP" id="MF_01865">
    <property type="entry name" value="MTTase_RimO"/>
    <property type="match status" value="1"/>
</dbReference>
<keyword evidence="5 8" id="KW-0479">Metal-binding</keyword>
<dbReference type="NCBIfam" id="TIGR00089">
    <property type="entry name" value="MiaB/RimO family radical SAM methylthiotransferase"/>
    <property type="match status" value="1"/>
</dbReference>
<evidence type="ECO:0000256" key="5">
    <source>
        <dbReference type="ARBA" id="ARBA00022723"/>
    </source>
</evidence>
<dbReference type="InterPro" id="IPR002792">
    <property type="entry name" value="TRAM_dom"/>
</dbReference>
<keyword evidence="3 8" id="KW-0808">Transferase</keyword>
<evidence type="ECO:0000313" key="14">
    <source>
        <dbReference type="Proteomes" id="UP001431572"/>
    </source>
</evidence>
<keyword evidence="7 8" id="KW-0411">Iron-sulfur</keyword>
<dbReference type="CDD" id="cd01335">
    <property type="entry name" value="Radical_SAM"/>
    <property type="match status" value="1"/>
</dbReference>
<reference evidence="12" key="2">
    <citation type="journal article" date="2024" name="Nature">
        <title>Anoxygenic phototroph of the Chloroflexota uses a type I reaction centre.</title>
        <authorList>
            <person name="Tsuji J.M."/>
            <person name="Shaw N.A."/>
            <person name="Nagashima S."/>
            <person name="Venkiteswaran J.J."/>
            <person name="Schiff S.L."/>
            <person name="Watanabe T."/>
            <person name="Fukui M."/>
            <person name="Hanada S."/>
            <person name="Tank M."/>
            <person name="Neufeld J.D."/>
        </authorList>
    </citation>
    <scope>NUCLEOTIDE SEQUENCE</scope>
    <source>
        <strain evidence="12">L227-S17</strain>
    </source>
</reference>
<evidence type="ECO:0000313" key="11">
    <source>
        <dbReference type="EMBL" id="NWJ44864.1"/>
    </source>
</evidence>
<comment type="similarity">
    <text evidence="8">Belongs to the methylthiotransferase family. RimO subfamily.</text>
</comment>
<gene>
    <name evidence="8 11" type="primary">rimO</name>
    <name evidence="11" type="ORF">HXX08_03210</name>
    <name evidence="12" type="ORF">OZ401_002561</name>
</gene>
<dbReference type="InterPro" id="IPR013848">
    <property type="entry name" value="Methylthiotransferase_N"/>
</dbReference>
<dbReference type="NCBIfam" id="TIGR01125">
    <property type="entry name" value="30S ribosomal protein S12 methylthiotransferase RimO"/>
    <property type="match status" value="1"/>
</dbReference>
<keyword evidence="11" id="KW-0687">Ribonucleoprotein</keyword>
<dbReference type="EMBL" id="JACATZ010000001">
    <property type="protein sequence ID" value="NWJ44864.1"/>
    <property type="molecule type" value="Genomic_DNA"/>
</dbReference>
<evidence type="ECO:0000259" key="9">
    <source>
        <dbReference type="PROSITE" id="PS51449"/>
    </source>
</evidence>
<evidence type="ECO:0000256" key="7">
    <source>
        <dbReference type="ARBA" id="ARBA00023014"/>
    </source>
</evidence>
<dbReference type="InterPro" id="IPR007197">
    <property type="entry name" value="rSAM"/>
</dbReference>
<keyword evidence="4 8" id="KW-0949">S-adenosyl-L-methionine</keyword>
<feature type="binding site" evidence="8">
    <location>
        <position position="28"/>
    </location>
    <ligand>
        <name>[4Fe-4S] cluster</name>
        <dbReference type="ChEBI" id="CHEBI:49883"/>
        <label>1</label>
    </ligand>
</feature>
<dbReference type="InterPro" id="IPR005840">
    <property type="entry name" value="Ribosomal_uS12_MeSTrfase_RimO"/>
</dbReference>
<dbReference type="EC" id="2.8.4.4" evidence="8"/>
<feature type="binding site" evidence="8">
    <location>
        <position position="168"/>
    </location>
    <ligand>
        <name>[4Fe-4S] cluster</name>
        <dbReference type="ChEBI" id="CHEBI:49883"/>
        <label>2</label>
        <note>4Fe-4S-S-AdoMet</note>
    </ligand>
</feature>
<evidence type="ECO:0000256" key="8">
    <source>
        <dbReference type="HAMAP-Rule" id="MF_01865"/>
    </source>
</evidence>
<evidence type="ECO:0000313" key="13">
    <source>
        <dbReference type="Proteomes" id="UP000521676"/>
    </source>
</evidence>
<dbReference type="PROSITE" id="PS01278">
    <property type="entry name" value="MTTASE_RADICAL"/>
    <property type="match status" value="1"/>
</dbReference>
<protein>
    <recommendedName>
        <fullName evidence="8">Ribosomal protein uS12 methylthiotransferase RimO</fullName>
        <shortName evidence="8">uS12 MTTase</shortName>
        <shortName evidence="8">uS12 methylthiotransferase</shortName>
        <ecNumber evidence="8">2.8.4.4</ecNumber>
    </recommendedName>
    <alternativeName>
        <fullName evidence="8">Ribosomal protein uS12 (aspartate-C(3))-methylthiotransferase</fullName>
    </alternativeName>
    <alternativeName>
        <fullName evidence="8">Ribosome maturation factor RimO</fullName>
    </alternativeName>
</protein>
<dbReference type="SMART" id="SM00729">
    <property type="entry name" value="Elp3"/>
    <property type="match status" value="1"/>
</dbReference>
<dbReference type="Pfam" id="PF04055">
    <property type="entry name" value="Radical_SAM"/>
    <property type="match status" value="1"/>
</dbReference>
<dbReference type="Pfam" id="PF00919">
    <property type="entry name" value="UPF0004"/>
    <property type="match status" value="1"/>
</dbReference>
<dbReference type="PANTHER" id="PTHR43837">
    <property type="entry name" value="RIBOSOMAL PROTEIN S12 METHYLTHIOTRANSFERASE RIMO"/>
    <property type="match status" value="1"/>
</dbReference>
<feature type="domain" description="Radical SAM core" evidence="10">
    <location>
        <begin position="150"/>
        <end position="381"/>
    </location>
</feature>
<dbReference type="Proteomes" id="UP000521676">
    <property type="component" value="Unassembled WGS sequence"/>
</dbReference>
<sequence>MKRNLRLNVPIQRTNIESKSFYILTLGCDKNTVDSEAMGQLLNGYGMRETLKPEKAQLLIVNTCGFIDSATKQSLDSLRQLAAGKQAEQKLLAAGCLVNRAAELIKAEVPGVDGVVGALKWDEFAPMLSNLGIELDTGNTLSYGLLRRKKKQGTSAYLKISDGCDAGCAFCIIPQMKGKHLSRPSDTLLREVRELATAGVKEVVLVGQDTTFYGRDLDEKEGTAALLEQLCEAAPEIMWFRLMYAYPRFVSQKLVETMARLPQVAHYIDMPLQHAHKATLRRMRRPSDQSETIGTIARLREAMPDIAIRTTFIVGYPGETEEEFEYLLNFLEEMKFDNVGAFKYSPQANSPAALLPDQIAEEVKQERYERLMTLQQKVSLHKNKSLIGSELDVIVEGSGTVDYGARNSRPIWVGRSYRSAPEVDGMVFIEPSRGRLFPEGVRPVIARIRITDATEYDLWGKLV</sequence>
<evidence type="ECO:0000256" key="2">
    <source>
        <dbReference type="ARBA" id="ARBA00022490"/>
    </source>
</evidence>
<name>A0A8T7LS67_9CHLR</name>
<dbReference type="Proteomes" id="UP001431572">
    <property type="component" value="Chromosome 1"/>
</dbReference>
<dbReference type="GO" id="GO:0035600">
    <property type="term" value="P:tRNA methylthiolation"/>
    <property type="evidence" value="ECO:0007669"/>
    <property type="project" value="UniProtKB-ARBA"/>
</dbReference>
<dbReference type="PANTHER" id="PTHR43837:SF1">
    <property type="entry name" value="RIBOSOMAL PROTEIN US12 METHYLTHIOTRANSFERASE RIMO"/>
    <property type="match status" value="1"/>
</dbReference>
<dbReference type="SFLD" id="SFLDS00029">
    <property type="entry name" value="Radical_SAM"/>
    <property type="match status" value="1"/>
</dbReference>
<dbReference type="PROSITE" id="PS51449">
    <property type="entry name" value="MTTASE_N"/>
    <property type="match status" value="1"/>
</dbReference>
<dbReference type="EMBL" id="CP128399">
    <property type="protein sequence ID" value="WJW66746.1"/>
    <property type="molecule type" value="Genomic_DNA"/>
</dbReference>
<dbReference type="PROSITE" id="PS51918">
    <property type="entry name" value="RADICAL_SAM"/>
    <property type="match status" value="1"/>
</dbReference>
<evidence type="ECO:0000256" key="6">
    <source>
        <dbReference type="ARBA" id="ARBA00023004"/>
    </source>
</evidence>
<dbReference type="SFLD" id="SFLDG01082">
    <property type="entry name" value="B12-binding_domain_containing"/>
    <property type="match status" value="1"/>
</dbReference>
<feature type="binding site" evidence="8">
    <location>
        <position position="64"/>
    </location>
    <ligand>
        <name>[4Fe-4S] cluster</name>
        <dbReference type="ChEBI" id="CHEBI:49883"/>
        <label>1</label>
    </ligand>
</feature>
<dbReference type="SFLD" id="SFLDG01061">
    <property type="entry name" value="methylthiotransferase"/>
    <property type="match status" value="1"/>
</dbReference>
<dbReference type="RefSeq" id="WP_341468638.1">
    <property type="nucleotide sequence ID" value="NZ_CP128399.1"/>
</dbReference>
<dbReference type="GO" id="GO:0103039">
    <property type="term" value="F:protein methylthiotransferase activity"/>
    <property type="evidence" value="ECO:0007669"/>
    <property type="project" value="UniProtKB-EC"/>
</dbReference>
<reference evidence="11 13" key="1">
    <citation type="submission" date="2020-06" db="EMBL/GenBank/DDBJ databases">
        <title>Anoxygenic phototrophic Chloroflexota member uses a Type I reaction center.</title>
        <authorList>
            <person name="Tsuji J.M."/>
            <person name="Shaw N.A."/>
            <person name="Nagashima S."/>
            <person name="Venkiteswaran J."/>
            <person name="Schiff S.L."/>
            <person name="Hanada S."/>
            <person name="Tank M."/>
            <person name="Neufeld J.D."/>
        </authorList>
    </citation>
    <scope>NUCLEOTIDE SEQUENCE [LARGE SCALE GENOMIC DNA]</scope>
    <source>
        <strain evidence="11">L227-S17</strain>
    </source>
</reference>
<dbReference type="Pfam" id="PF18693">
    <property type="entry name" value="TRAM_2"/>
    <property type="match status" value="1"/>
</dbReference>
<dbReference type="InterPro" id="IPR020612">
    <property type="entry name" value="Methylthiotransferase_CS"/>
</dbReference>
<dbReference type="Gene3D" id="3.80.30.20">
    <property type="entry name" value="tm_1862 like domain"/>
    <property type="match status" value="1"/>
</dbReference>
<evidence type="ECO:0000256" key="3">
    <source>
        <dbReference type="ARBA" id="ARBA00022679"/>
    </source>
</evidence>
<evidence type="ECO:0000256" key="4">
    <source>
        <dbReference type="ARBA" id="ARBA00022691"/>
    </source>
</evidence>
<evidence type="ECO:0000259" key="10">
    <source>
        <dbReference type="PROSITE" id="PS51918"/>
    </source>
</evidence>
<comment type="catalytic activity">
    <reaction evidence="8">
        <text>L-aspartate(89)-[ribosomal protein uS12]-hydrogen + (sulfur carrier)-SH + AH2 + 2 S-adenosyl-L-methionine = 3-methylsulfanyl-L-aspartate(89)-[ribosomal protein uS12]-hydrogen + (sulfur carrier)-H + 5'-deoxyadenosine + L-methionine + A + S-adenosyl-L-homocysteine + 2 H(+)</text>
        <dbReference type="Rhea" id="RHEA:37087"/>
        <dbReference type="Rhea" id="RHEA-COMP:10460"/>
        <dbReference type="Rhea" id="RHEA-COMP:10461"/>
        <dbReference type="Rhea" id="RHEA-COMP:14737"/>
        <dbReference type="Rhea" id="RHEA-COMP:14739"/>
        <dbReference type="ChEBI" id="CHEBI:13193"/>
        <dbReference type="ChEBI" id="CHEBI:15378"/>
        <dbReference type="ChEBI" id="CHEBI:17319"/>
        <dbReference type="ChEBI" id="CHEBI:17499"/>
        <dbReference type="ChEBI" id="CHEBI:29917"/>
        <dbReference type="ChEBI" id="CHEBI:29961"/>
        <dbReference type="ChEBI" id="CHEBI:57844"/>
        <dbReference type="ChEBI" id="CHEBI:57856"/>
        <dbReference type="ChEBI" id="CHEBI:59789"/>
        <dbReference type="ChEBI" id="CHEBI:64428"/>
        <dbReference type="ChEBI" id="CHEBI:73599"/>
        <dbReference type="EC" id="2.8.4.4"/>
    </reaction>
</comment>
<dbReference type="InterPro" id="IPR012340">
    <property type="entry name" value="NA-bd_OB-fold"/>
</dbReference>
<dbReference type="InterPro" id="IPR038135">
    <property type="entry name" value="Methylthiotransferase_N_sf"/>
</dbReference>
<comment type="function">
    <text evidence="8">Catalyzes the methylthiolation of an aspartic acid residue of ribosomal protein uS12.</text>
</comment>
<dbReference type="FunFam" id="3.80.30.20:FF:000001">
    <property type="entry name" value="tRNA-2-methylthio-N(6)-dimethylallyladenosine synthase 2"/>
    <property type="match status" value="1"/>
</dbReference>
<dbReference type="AlphaFoldDB" id="A0A8T7LS67"/>
<dbReference type="InterPro" id="IPR058240">
    <property type="entry name" value="rSAM_sf"/>
</dbReference>
<dbReference type="Gene3D" id="3.40.50.12160">
    <property type="entry name" value="Methylthiotransferase, N-terminal domain"/>
    <property type="match status" value="1"/>
</dbReference>
<feature type="binding site" evidence="8">
    <location>
        <position position="164"/>
    </location>
    <ligand>
        <name>[4Fe-4S] cluster</name>
        <dbReference type="ChEBI" id="CHEBI:49883"/>
        <label>2</label>
        <note>4Fe-4S-S-AdoMet</note>
    </ligand>
</feature>
<keyword evidence="6 8" id="KW-0408">Iron</keyword>
<dbReference type="SFLD" id="SFLDF00274">
    <property type="entry name" value="ribosomal_protein_S12_methylth"/>
    <property type="match status" value="1"/>
</dbReference>
<keyword evidence="14" id="KW-1185">Reference proteome</keyword>
<comment type="cofactor">
    <cofactor evidence="8">
        <name>[4Fe-4S] cluster</name>
        <dbReference type="ChEBI" id="CHEBI:49883"/>
    </cofactor>
    <text evidence="8">Binds 2 [4Fe-4S] clusters. One cluster is coordinated with 3 cysteines and an exchangeable S-adenosyl-L-methionine.</text>
</comment>
<accession>A0A8T7LS67</accession>
<organism evidence="11 13">
    <name type="scientific">Candidatus Chlorohelix allophototropha</name>
    <dbReference type="NCBI Taxonomy" id="3003348"/>
    <lineage>
        <taxon>Bacteria</taxon>
        <taxon>Bacillati</taxon>
        <taxon>Chloroflexota</taxon>
        <taxon>Chloroflexia</taxon>
        <taxon>Candidatus Chloroheliales</taxon>
        <taxon>Candidatus Chloroheliaceae</taxon>
        <taxon>Candidatus Chlorohelix</taxon>
    </lineage>
</organism>
<keyword evidence="11" id="KW-0689">Ribosomal protein</keyword>
<dbReference type="GO" id="GO:0051539">
    <property type="term" value="F:4 iron, 4 sulfur cluster binding"/>
    <property type="evidence" value="ECO:0007669"/>
    <property type="project" value="UniProtKB-UniRule"/>
</dbReference>
<comment type="subcellular location">
    <subcellularLocation>
        <location evidence="8">Cytoplasm</location>
    </subcellularLocation>
</comment>
<dbReference type="InterPro" id="IPR006638">
    <property type="entry name" value="Elp3/MiaA/NifB-like_rSAM"/>
</dbReference>
<proteinExistence type="inferred from homology"/>
<feature type="binding site" evidence="8">
    <location>
        <position position="96"/>
    </location>
    <ligand>
        <name>[4Fe-4S] cluster</name>
        <dbReference type="ChEBI" id="CHEBI:49883"/>
        <label>1</label>
    </ligand>
</feature>
<dbReference type="InterPro" id="IPR023404">
    <property type="entry name" value="rSAM_horseshoe"/>
</dbReference>
<feature type="binding site" evidence="8">
    <location>
        <position position="171"/>
    </location>
    <ligand>
        <name>[4Fe-4S] cluster</name>
        <dbReference type="ChEBI" id="CHEBI:49883"/>
        <label>2</label>
        <note>4Fe-4S-S-AdoMet</note>
    </ligand>
</feature>
<dbReference type="GO" id="GO:0005829">
    <property type="term" value="C:cytosol"/>
    <property type="evidence" value="ECO:0007669"/>
    <property type="project" value="TreeGrafter"/>
</dbReference>
<keyword evidence="1 8" id="KW-0004">4Fe-4S</keyword>
<dbReference type="GO" id="GO:0005840">
    <property type="term" value="C:ribosome"/>
    <property type="evidence" value="ECO:0007669"/>
    <property type="project" value="UniProtKB-KW"/>
</dbReference>
<keyword evidence="2 8" id="KW-0963">Cytoplasm</keyword>
<evidence type="ECO:0000313" key="12">
    <source>
        <dbReference type="EMBL" id="WJW66746.1"/>
    </source>
</evidence>
<dbReference type="InterPro" id="IPR005839">
    <property type="entry name" value="Methylthiotransferase"/>
</dbReference>
<dbReference type="SUPFAM" id="SSF102114">
    <property type="entry name" value="Radical SAM enzymes"/>
    <property type="match status" value="1"/>
</dbReference>